<accession>A0ABP0ESD0</accession>
<protein>
    <submittedName>
        <fullName evidence="1">Ribosomal protein S18 acetylase RimI and related acetyltransferases (RimI)</fullName>
    </submittedName>
</protein>
<dbReference type="Proteomes" id="UP001314241">
    <property type="component" value="Unassembled WGS sequence"/>
</dbReference>
<dbReference type="EMBL" id="CAWVOH010000001">
    <property type="protein sequence ID" value="CAK8054021.1"/>
    <property type="molecule type" value="Genomic_DNA"/>
</dbReference>
<gene>
    <name evidence="1" type="ORF">R54876_GBNLAHCA_00580</name>
</gene>
<keyword evidence="1" id="KW-0687">Ribonucleoprotein</keyword>
<organism evidence="1 2">
    <name type="scientific">Eupransor demetentiae</name>
    <dbReference type="NCBI Taxonomy" id="3109584"/>
    <lineage>
        <taxon>Bacteria</taxon>
        <taxon>Bacillati</taxon>
        <taxon>Bacillota</taxon>
        <taxon>Bacilli</taxon>
        <taxon>Lactobacillales</taxon>
        <taxon>Lactobacillaceae</taxon>
        <taxon>Eupransor</taxon>
    </lineage>
</organism>
<evidence type="ECO:0000313" key="2">
    <source>
        <dbReference type="Proteomes" id="UP001314241"/>
    </source>
</evidence>
<proteinExistence type="predicted"/>
<reference evidence="1 2" key="1">
    <citation type="submission" date="2024-01" db="EMBL/GenBank/DDBJ databases">
        <authorList>
            <person name="Botero Cardona J."/>
        </authorList>
    </citation>
    <scope>NUCLEOTIDE SEQUENCE [LARGE SCALE GENOMIC DNA]</scope>
    <source>
        <strain evidence="1 2">LMG 33000</strain>
    </source>
</reference>
<name>A0ABP0ESD0_9LACO</name>
<keyword evidence="2" id="KW-1185">Reference proteome</keyword>
<comment type="caution">
    <text evidence="1">The sequence shown here is derived from an EMBL/GenBank/DDBJ whole genome shotgun (WGS) entry which is preliminary data.</text>
</comment>
<dbReference type="GO" id="GO:0005840">
    <property type="term" value="C:ribosome"/>
    <property type="evidence" value="ECO:0007669"/>
    <property type="project" value="UniProtKB-KW"/>
</dbReference>
<sequence length="123" mass="14112">MLIVARQDDEKTVMGILSLLPGLKEISHLKTELDLYQGDDRHLYVWQETPQSQIQGVLGVQVINPNLVLVRHIILTPGARTRKHYYQMLSDYQEMAPQVFLMGGLDTQKLISQWRAKASKRQA</sequence>
<keyword evidence="1" id="KW-0689">Ribosomal protein</keyword>
<dbReference type="RefSeq" id="WP_349641564.1">
    <property type="nucleotide sequence ID" value="NZ_CAWVOH010000001.1"/>
</dbReference>
<evidence type="ECO:0000313" key="1">
    <source>
        <dbReference type="EMBL" id="CAK8054021.1"/>
    </source>
</evidence>